<organism evidence="1 3">
    <name type="scientific">Moraxella bovis</name>
    <dbReference type="NCBI Taxonomy" id="476"/>
    <lineage>
        <taxon>Bacteria</taxon>
        <taxon>Pseudomonadati</taxon>
        <taxon>Pseudomonadota</taxon>
        <taxon>Gammaproteobacteria</taxon>
        <taxon>Moraxellales</taxon>
        <taxon>Moraxellaceae</taxon>
        <taxon>Moraxella</taxon>
    </lineage>
</organism>
<evidence type="ECO:0000313" key="4">
    <source>
        <dbReference type="Proteomes" id="UP001163283"/>
    </source>
</evidence>
<reference evidence="1 3" key="1">
    <citation type="submission" date="2018-06" db="EMBL/GenBank/DDBJ databases">
        <authorList>
            <consortium name="Pathogen Informatics"/>
            <person name="Doyle S."/>
        </authorList>
    </citation>
    <scope>NUCLEOTIDE SEQUENCE [LARGE SCALE GENOMIC DNA]</scope>
    <source>
        <strain evidence="1 3">NCTC9426</strain>
    </source>
</reference>
<dbReference type="AlphaFoldDB" id="A0A378PNJ2"/>
<evidence type="ECO:0000313" key="1">
    <source>
        <dbReference type="EMBL" id="STY88599.1"/>
    </source>
</evidence>
<reference evidence="2" key="2">
    <citation type="journal article" date="2022" name="BMC Microbiol.">
        <title>Whole genome sequencing of Moraxella bovis strains from North America reveals two genotypes with different genetic determinants.</title>
        <authorList>
            <person name="Wynn E.L."/>
            <person name="Hille M.M."/>
            <person name="Loy J.D."/>
            <person name="Schuller G."/>
            <person name="Kuhn K.L."/>
            <person name="Dickey A.M."/>
            <person name="Bono J.L."/>
            <person name="Clawson M.L."/>
        </authorList>
    </citation>
    <scope>NUCLEOTIDE SEQUENCE</scope>
    <source>
        <strain evidence="2">SAM57978</strain>
        <plasmid evidence="2 4">unnamed</plasmid>
    </source>
</reference>
<dbReference type="EMBL" id="CP087782">
    <property type="protein sequence ID" value="UZA53046.1"/>
    <property type="molecule type" value="Genomic_DNA"/>
</dbReference>
<evidence type="ECO:0000313" key="3">
    <source>
        <dbReference type="Proteomes" id="UP000254133"/>
    </source>
</evidence>
<dbReference type="Proteomes" id="UP000254133">
    <property type="component" value="Unassembled WGS sequence"/>
</dbReference>
<gene>
    <name evidence="2" type="ORF">LP129_14325</name>
    <name evidence="1" type="ORF">NCTC9426_00037</name>
</gene>
<sequence length="167" mass="19990">MRLNSFDGYYNIDFETFPDIYILGEWIAQNLPSIGFVEIICNTDEPRVFHAKNNKKFFCQLRIFDLIEDGKYMYEDIQARGLFYINNIDTDFMRKFFEDLAIFLDMNIYIPWDDIETEILDWTFFCSWCIGNKGKKIVFDAEEFGDFSKTCYLDSIPHEQLKVYKSL</sequence>
<evidence type="ECO:0000313" key="2">
    <source>
        <dbReference type="EMBL" id="UZA53046.1"/>
    </source>
</evidence>
<dbReference type="RefSeq" id="WP_115368553.1">
    <property type="nucleotide sequence ID" value="NZ_CP087782.1"/>
</dbReference>
<protein>
    <submittedName>
        <fullName evidence="1">Uncharacterized protein</fullName>
    </submittedName>
</protein>
<dbReference type="Proteomes" id="UP001163283">
    <property type="component" value="Plasmid unnamed"/>
</dbReference>
<dbReference type="GeneID" id="77190030"/>
<keyword evidence="2" id="KW-0614">Plasmid</keyword>
<dbReference type="EMBL" id="UGPZ01000001">
    <property type="protein sequence ID" value="STY88599.1"/>
    <property type="molecule type" value="Genomic_DNA"/>
</dbReference>
<name>A0A378PNJ2_MORBO</name>
<proteinExistence type="predicted"/>
<accession>A0A378PNJ2</accession>
<geneLocation type="plasmid" evidence="2 4">
    <name>unnamed</name>
</geneLocation>